<accession>A0A820LVD8</accession>
<reference evidence="2" key="1">
    <citation type="submission" date="2021-02" db="EMBL/GenBank/DDBJ databases">
        <authorList>
            <person name="Nowell W R."/>
        </authorList>
    </citation>
    <scope>NUCLEOTIDE SEQUENCE</scope>
</reference>
<comment type="caution">
    <text evidence="2">The sequence shown here is derived from an EMBL/GenBank/DDBJ whole genome shotgun (WGS) entry which is preliminary data.</text>
</comment>
<dbReference type="EMBL" id="CAJOBB010019908">
    <property type="protein sequence ID" value="CAF4362975.1"/>
    <property type="molecule type" value="Genomic_DNA"/>
</dbReference>
<feature type="non-terminal residue" evidence="2">
    <location>
        <position position="1"/>
    </location>
</feature>
<sequence length="123" mass="14098">LPYEQDNDSHLYTCVDIKTLGQQQQQNRYRKTPDVERLRPIHGNLDRRATEALKYLVEALRSNTIHRRTQAANASTANSDPANEQENSSTNKDQKSKVIVPLPYKATRQSSKILIDNKNHLTN</sequence>
<protein>
    <submittedName>
        <fullName evidence="2">Uncharacterized protein</fullName>
    </submittedName>
</protein>
<evidence type="ECO:0000313" key="2">
    <source>
        <dbReference type="EMBL" id="CAF4362975.1"/>
    </source>
</evidence>
<evidence type="ECO:0000256" key="1">
    <source>
        <dbReference type="SAM" id="MobiDB-lite"/>
    </source>
</evidence>
<name>A0A820LVD8_9BILA</name>
<dbReference type="Proteomes" id="UP000663868">
    <property type="component" value="Unassembled WGS sequence"/>
</dbReference>
<feature type="non-terminal residue" evidence="2">
    <location>
        <position position="123"/>
    </location>
</feature>
<proteinExistence type="predicted"/>
<gene>
    <name evidence="2" type="ORF">KXQ929_LOCUS48923</name>
</gene>
<feature type="region of interest" description="Disordered" evidence="1">
    <location>
        <begin position="63"/>
        <end position="104"/>
    </location>
</feature>
<feature type="compositionally biased region" description="Polar residues" evidence="1">
    <location>
        <begin position="70"/>
        <end position="91"/>
    </location>
</feature>
<organism evidence="2 3">
    <name type="scientific">Adineta steineri</name>
    <dbReference type="NCBI Taxonomy" id="433720"/>
    <lineage>
        <taxon>Eukaryota</taxon>
        <taxon>Metazoa</taxon>
        <taxon>Spiralia</taxon>
        <taxon>Gnathifera</taxon>
        <taxon>Rotifera</taxon>
        <taxon>Eurotatoria</taxon>
        <taxon>Bdelloidea</taxon>
        <taxon>Adinetida</taxon>
        <taxon>Adinetidae</taxon>
        <taxon>Adineta</taxon>
    </lineage>
</organism>
<dbReference type="AlphaFoldDB" id="A0A820LVD8"/>
<evidence type="ECO:0000313" key="3">
    <source>
        <dbReference type="Proteomes" id="UP000663868"/>
    </source>
</evidence>